<name>A0ABY1LMM8_9MICO</name>
<proteinExistence type="predicted"/>
<gene>
    <name evidence="3" type="ORF">SAMN06295973_2522</name>
</gene>
<sequence>MPDANYTADAVVLSDLLSTASLPIEVPSWQRSYSWKSDQVEVFWADLKRFNAAHPDDNIDNKQYFLGSIVMVVTPNKYLLLDGQQRLATATILLCALRESRRPVDESGATGRLNTKFIADYDDGSKATQYSVSLNNYDREYFRRAIQAEGVSSVLPKLRSHGLIDQAYKYFLAEIATETKDMSSEQALAYSIRIQDVLLKHFSIVSVKTSDEDTAATVFEALNDRGIGLSTPDLLRSYLLRAANGETERESIVQSWLDIFSLFEETGVEQFLRHYWVSINGDVKTRSLYREMKASFTDHGLDAVGFSTNLALAAVDYRTLKDSSDPDESIKESLEDINQLNATVLYPALMSAFAVRSTVGESALAGFTKDLLILYVRHSLILGRESTRLEAEIYSVAREIRQTSSLRTAAARIRAFAPSISDFVRGFELATVSRTDSAKYVLGKLEMNRRATDELVLANGRKVQLEHIYPQTPQVGQRLPNHSALINRIGNQTLLDHRLNASIKNGNFEAKKTNAYATSELELTKDLLSYGATAWGPEEIRSRQLALAAVAAEVWKFNAAEYADYLAQVVPDVAEEKVMVDSLPEDVENVVDVAVTDKRDAPVIV</sequence>
<dbReference type="RefSeq" id="WP_079706093.1">
    <property type="nucleotide sequence ID" value="NZ_FUZO01000001.1"/>
</dbReference>
<dbReference type="Pfam" id="PF03235">
    <property type="entry name" value="GmrSD_N"/>
    <property type="match status" value="1"/>
</dbReference>
<feature type="domain" description="GmrSD restriction endonucleases C-terminal" evidence="2">
    <location>
        <begin position="419"/>
        <end position="549"/>
    </location>
</feature>
<dbReference type="Proteomes" id="UP000190827">
    <property type="component" value="Unassembled WGS sequence"/>
</dbReference>
<dbReference type="InterPro" id="IPR004919">
    <property type="entry name" value="GmrSD_N"/>
</dbReference>
<protein>
    <recommendedName>
        <fullName evidence="5">DUF262 domain-containing protein</fullName>
    </recommendedName>
</protein>
<accession>A0ABY1LMM8</accession>
<evidence type="ECO:0000259" key="1">
    <source>
        <dbReference type="Pfam" id="PF03235"/>
    </source>
</evidence>
<evidence type="ECO:0000259" key="2">
    <source>
        <dbReference type="Pfam" id="PF07510"/>
    </source>
</evidence>
<evidence type="ECO:0000313" key="3">
    <source>
        <dbReference type="EMBL" id="SKC61805.1"/>
    </source>
</evidence>
<dbReference type="PANTHER" id="PTHR35149:SF2">
    <property type="entry name" value="DUF262 DOMAIN-CONTAINING PROTEIN"/>
    <property type="match status" value="1"/>
</dbReference>
<comment type="caution">
    <text evidence="3">The sequence shown here is derived from an EMBL/GenBank/DDBJ whole genome shotgun (WGS) entry which is preliminary data.</text>
</comment>
<keyword evidence="4" id="KW-1185">Reference proteome</keyword>
<dbReference type="PANTHER" id="PTHR35149">
    <property type="entry name" value="SLL5132 PROTEIN"/>
    <property type="match status" value="1"/>
</dbReference>
<reference evidence="3 4" key="1">
    <citation type="submission" date="2017-02" db="EMBL/GenBank/DDBJ databases">
        <authorList>
            <person name="Varghese N."/>
            <person name="Submissions S."/>
        </authorList>
    </citation>
    <scope>NUCLEOTIDE SEQUENCE [LARGE SCALE GENOMIC DNA]</scope>
    <source>
        <strain evidence="3 4">VKM Ac-1787</strain>
    </source>
</reference>
<evidence type="ECO:0000313" key="4">
    <source>
        <dbReference type="Proteomes" id="UP000190827"/>
    </source>
</evidence>
<feature type="domain" description="GmrSD restriction endonucleases N-terminal" evidence="1">
    <location>
        <begin position="14"/>
        <end position="240"/>
    </location>
</feature>
<evidence type="ECO:0008006" key="5">
    <source>
        <dbReference type="Google" id="ProtNLM"/>
    </source>
</evidence>
<organism evidence="3 4">
    <name type="scientific">Plantibacter cousiniae</name>
    <name type="common">nom. nud.</name>
    <dbReference type="NCBI Taxonomy" id="199709"/>
    <lineage>
        <taxon>Bacteria</taxon>
        <taxon>Bacillati</taxon>
        <taxon>Actinomycetota</taxon>
        <taxon>Actinomycetes</taxon>
        <taxon>Micrococcales</taxon>
        <taxon>Microbacteriaceae</taxon>
        <taxon>Plantibacter</taxon>
    </lineage>
</organism>
<dbReference type="EMBL" id="FUZO01000001">
    <property type="protein sequence ID" value="SKC61805.1"/>
    <property type="molecule type" value="Genomic_DNA"/>
</dbReference>
<dbReference type="Pfam" id="PF07510">
    <property type="entry name" value="GmrSD_C"/>
    <property type="match status" value="1"/>
</dbReference>
<dbReference type="InterPro" id="IPR011089">
    <property type="entry name" value="GmrSD_C"/>
</dbReference>